<dbReference type="EMBL" id="VZRB01000004">
    <property type="protein sequence ID" value="KAB1148570.1"/>
    <property type="molecule type" value="Genomic_DNA"/>
</dbReference>
<dbReference type="Proteomes" id="UP000442707">
    <property type="component" value="Unassembled WGS sequence"/>
</dbReference>
<dbReference type="RefSeq" id="WP_150945675.1">
    <property type="nucleotide sequence ID" value="NZ_VZRB01000004.1"/>
</dbReference>
<dbReference type="PROSITE" id="PS51257">
    <property type="entry name" value="PROKAR_LIPOPROTEIN"/>
    <property type="match status" value="1"/>
</dbReference>
<dbReference type="AlphaFoldDB" id="A0A6H9V4J8"/>
<organism evidence="1 2">
    <name type="scientific">Streptomyces luteolifulvus</name>
    <dbReference type="NCBI Taxonomy" id="2615112"/>
    <lineage>
        <taxon>Bacteria</taxon>
        <taxon>Bacillati</taxon>
        <taxon>Actinomycetota</taxon>
        <taxon>Actinomycetes</taxon>
        <taxon>Kitasatosporales</taxon>
        <taxon>Streptomycetaceae</taxon>
        <taxon>Streptomyces</taxon>
    </lineage>
</organism>
<accession>A0A6H9V4J8</accession>
<evidence type="ECO:0000313" key="2">
    <source>
        <dbReference type="Proteomes" id="UP000442707"/>
    </source>
</evidence>
<reference evidence="1 2" key="1">
    <citation type="submission" date="2019-09" db="EMBL/GenBank/DDBJ databases">
        <title>Screening of Novel Bioactive Compounds from Soil-Associated.</title>
        <authorList>
            <person name="Zhao S."/>
        </authorList>
    </citation>
    <scope>NUCLEOTIDE SEQUENCE [LARGE SCALE GENOMIC DNA]</scope>
    <source>
        <strain evidence="1 2">HIT-DPA4</strain>
    </source>
</reference>
<name>A0A6H9V4J8_9ACTN</name>
<proteinExistence type="predicted"/>
<gene>
    <name evidence="1" type="ORF">F7R91_07105</name>
</gene>
<evidence type="ECO:0000313" key="1">
    <source>
        <dbReference type="EMBL" id="KAB1148570.1"/>
    </source>
</evidence>
<comment type="caution">
    <text evidence="1">The sequence shown here is derived from an EMBL/GenBank/DDBJ whole genome shotgun (WGS) entry which is preliminary data.</text>
</comment>
<protein>
    <submittedName>
        <fullName evidence="1">Uncharacterized protein</fullName>
    </submittedName>
</protein>
<sequence length="227" mass="24134">MTIGGRRGLLRRAAVVAVIGAIVGLTGCGRSATRDEGRAKPSSTQAITGMAGAVPGGGGTGAACVFVKPDGARKFGHVGWGFKITGTGRWVYGAVENPSGRLYTPPGGDIGAWHAEGSYDRMLSEMSTDANHPGKSGHPYSRYRCTKSSTYDVTAARSMIRAVEARGFLVGVDPRTGRLTSRDCLDATYDVLKAYRTQRLTPAAELSVPNVWVESLWGWSDNRLTPR</sequence>
<keyword evidence="2" id="KW-1185">Reference proteome</keyword>